<keyword evidence="2" id="KW-0238">DNA-binding</keyword>
<dbReference type="GO" id="GO:0003677">
    <property type="term" value="F:DNA binding"/>
    <property type="evidence" value="ECO:0007669"/>
    <property type="project" value="UniProtKB-KW"/>
</dbReference>
<organism evidence="2 3">
    <name type="scientific">Senna tora</name>
    <dbReference type="NCBI Taxonomy" id="362788"/>
    <lineage>
        <taxon>Eukaryota</taxon>
        <taxon>Viridiplantae</taxon>
        <taxon>Streptophyta</taxon>
        <taxon>Embryophyta</taxon>
        <taxon>Tracheophyta</taxon>
        <taxon>Spermatophyta</taxon>
        <taxon>Magnoliopsida</taxon>
        <taxon>eudicotyledons</taxon>
        <taxon>Gunneridae</taxon>
        <taxon>Pentapetalae</taxon>
        <taxon>rosids</taxon>
        <taxon>fabids</taxon>
        <taxon>Fabales</taxon>
        <taxon>Fabaceae</taxon>
        <taxon>Caesalpinioideae</taxon>
        <taxon>Cassia clade</taxon>
        <taxon>Senna</taxon>
    </lineage>
</organism>
<reference evidence="2" key="1">
    <citation type="submission" date="2020-09" db="EMBL/GenBank/DDBJ databases">
        <title>Genome-Enabled Discovery of Anthraquinone Biosynthesis in Senna tora.</title>
        <authorList>
            <person name="Kang S.-H."/>
            <person name="Pandey R.P."/>
            <person name="Lee C.-M."/>
            <person name="Sim J.-S."/>
            <person name="Jeong J.-T."/>
            <person name="Choi B.-S."/>
            <person name="Jung M."/>
            <person name="Ginzburg D."/>
            <person name="Zhao K."/>
            <person name="Won S.Y."/>
            <person name="Oh T.-J."/>
            <person name="Yu Y."/>
            <person name="Kim N.-H."/>
            <person name="Lee O.R."/>
            <person name="Lee T.-H."/>
            <person name="Bashyal P."/>
            <person name="Kim T.-S."/>
            <person name="Lee W.-H."/>
            <person name="Kawkins C."/>
            <person name="Kim C.-K."/>
            <person name="Kim J.S."/>
            <person name="Ahn B.O."/>
            <person name="Rhee S.Y."/>
            <person name="Sohng J.K."/>
        </authorList>
    </citation>
    <scope>NUCLEOTIDE SEQUENCE</scope>
    <source>
        <tissue evidence="2">Leaf</tissue>
    </source>
</reference>
<dbReference type="OrthoDB" id="671687at2759"/>
<sequence length="187" mass="20490">MSKVSQGAVVIVFQFCKIKEYVETRSLSNSMYATRILISSDVKEISQIHEGLLPEDLNTPFNPRDKASLIVTSPIEATFSGFALSLMDDLQHSRGGAMICILAQVLQVNKDKGCSIIDDLTTLVKRKSKQLLEVEGRRLSFLDVVASPSTDTPSIGKRSLADLSEDSQSSGDSLLNMDAPLKKIRLD</sequence>
<dbReference type="EMBL" id="JAAIUW010000013">
    <property type="protein sequence ID" value="KAF7801630.1"/>
    <property type="molecule type" value="Genomic_DNA"/>
</dbReference>
<evidence type="ECO:0000313" key="3">
    <source>
        <dbReference type="Proteomes" id="UP000634136"/>
    </source>
</evidence>
<name>A0A834SFW3_9FABA</name>
<dbReference type="AlphaFoldDB" id="A0A834SFW3"/>
<evidence type="ECO:0000313" key="2">
    <source>
        <dbReference type="EMBL" id="KAF7801630.1"/>
    </source>
</evidence>
<dbReference type="Proteomes" id="UP000634136">
    <property type="component" value="Unassembled WGS sequence"/>
</dbReference>
<comment type="caution">
    <text evidence="2">The sequence shown here is derived from an EMBL/GenBank/DDBJ whole genome shotgun (WGS) entry which is preliminary data.</text>
</comment>
<protein>
    <submittedName>
        <fullName evidence="2">Replication protein A 70 kDa DNA-binding subunit A-like</fullName>
    </submittedName>
</protein>
<accession>A0A834SFW3</accession>
<feature type="region of interest" description="Disordered" evidence="1">
    <location>
        <begin position="149"/>
        <end position="187"/>
    </location>
</feature>
<evidence type="ECO:0000256" key="1">
    <source>
        <dbReference type="SAM" id="MobiDB-lite"/>
    </source>
</evidence>
<proteinExistence type="predicted"/>
<gene>
    <name evidence="2" type="ORF">G2W53_040741</name>
</gene>
<keyword evidence="3" id="KW-1185">Reference proteome</keyword>